<gene>
    <name evidence="2" type="ORF">S06H3_45661</name>
</gene>
<dbReference type="InterPro" id="IPR017896">
    <property type="entry name" value="4Fe4S_Fe-S-bd"/>
</dbReference>
<feature type="domain" description="4Fe-4S ferredoxin-type" evidence="1">
    <location>
        <begin position="11"/>
        <end position="40"/>
    </location>
</feature>
<accession>X1NX55</accession>
<dbReference type="InterPro" id="IPR017900">
    <property type="entry name" value="4Fe4S_Fe_S_CS"/>
</dbReference>
<proteinExistence type="predicted"/>
<dbReference type="EMBL" id="BARV01028540">
    <property type="protein sequence ID" value="GAI34801.1"/>
    <property type="molecule type" value="Genomic_DNA"/>
</dbReference>
<comment type="caution">
    <text evidence="2">The sequence shown here is derived from an EMBL/GenBank/DDBJ whole genome shotgun (WGS) entry which is preliminary data.</text>
</comment>
<dbReference type="PROSITE" id="PS51379">
    <property type="entry name" value="4FE4S_FER_2"/>
    <property type="match status" value="2"/>
</dbReference>
<dbReference type="PANTHER" id="PTHR43122:SF1">
    <property type="entry name" value="IRON-SULFUR-BINDING PROTEIN"/>
    <property type="match status" value="1"/>
</dbReference>
<sequence>MSKDSVKSRHFQVNVIAERCKGCSFCIEFCPQHIIRESSEINSKGYHIVVVDDNDKCNGCDICSMICPDFAISVVSIEEKTKEGVEIGHV</sequence>
<organism evidence="2">
    <name type="scientific">marine sediment metagenome</name>
    <dbReference type="NCBI Taxonomy" id="412755"/>
    <lineage>
        <taxon>unclassified sequences</taxon>
        <taxon>metagenomes</taxon>
        <taxon>ecological metagenomes</taxon>
    </lineage>
</organism>
<evidence type="ECO:0000313" key="2">
    <source>
        <dbReference type="EMBL" id="GAI34801.1"/>
    </source>
</evidence>
<dbReference type="Pfam" id="PF12838">
    <property type="entry name" value="Fer4_7"/>
    <property type="match status" value="1"/>
</dbReference>
<name>X1NX55_9ZZZZ</name>
<evidence type="ECO:0000259" key="1">
    <source>
        <dbReference type="PROSITE" id="PS51379"/>
    </source>
</evidence>
<dbReference type="PANTHER" id="PTHR43122">
    <property type="entry name" value="FERREDOXIN SUBUNIT OF PYRUVATE:FLAVODOXIN OXIDOREDUCTASE-RELATED"/>
    <property type="match status" value="1"/>
</dbReference>
<dbReference type="Gene3D" id="3.30.70.20">
    <property type="match status" value="1"/>
</dbReference>
<protein>
    <recommendedName>
        <fullName evidence="1">4Fe-4S ferredoxin-type domain-containing protein</fullName>
    </recommendedName>
</protein>
<feature type="domain" description="4Fe-4S ferredoxin-type" evidence="1">
    <location>
        <begin position="47"/>
        <end position="77"/>
    </location>
</feature>
<dbReference type="PROSITE" id="PS00198">
    <property type="entry name" value="4FE4S_FER_1"/>
    <property type="match status" value="1"/>
</dbReference>
<reference evidence="2" key="1">
    <citation type="journal article" date="2014" name="Front. Microbiol.">
        <title>High frequency of phylogenetically diverse reductive dehalogenase-homologous genes in deep subseafloor sedimentary metagenomes.</title>
        <authorList>
            <person name="Kawai M."/>
            <person name="Futagami T."/>
            <person name="Toyoda A."/>
            <person name="Takaki Y."/>
            <person name="Nishi S."/>
            <person name="Hori S."/>
            <person name="Arai W."/>
            <person name="Tsubouchi T."/>
            <person name="Morono Y."/>
            <person name="Uchiyama I."/>
            <person name="Ito T."/>
            <person name="Fujiyama A."/>
            <person name="Inagaki F."/>
            <person name="Takami H."/>
        </authorList>
    </citation>
    <scope>NUCLEOTIDE SEQUENCE</scope>
    <source>
        <strain evidence="2">Expedition CK06-06</strain>
    </source>
</reference>
<dbReference type="SUPFAM" id="SSF54862">
    <property type="entry name" value="4Fe-4S ferredoxins"/>
    <property type="match status" value="1"/>
</dbReference>
<dbReference type="AlphaFoldDB" id="X1NX55"/>